<organism evidence="2 3">
    <name type="scientific">Thalassiosira oceanica</name>
    <name type="common">Marine diatom</name>
    <dbReference type="NCBI Taxonomy" id="159749"/>
    <lineage>
        <taxon>Eukaryota</taxon>
        <taxon>Sar</taxon>
        <taxon>Stramenopiles</taxon>
        <taxon>Ochrophyta</taxon>
        <taxon>Bacillariophyta</taxon>
        <taxon>Coscinodiscophyceae</taxon>
        <taxon>Thalassiosirophycidae</taxon>
        <taxon>Thalassiosirales</taxon>
        <taxon>Thalassiosiraceae</taxon>
        <taxon>Thalassiosira</taxon>
    </lineage>
</organism>
<dbReference type="EMBL" id="AGNL01004112">
    <property type="protein sequence ID" value="EJK73913.1"/>
    <property type="molecule type" value="Genomic_DNA"/>
</dbReference>
<protein>
    <submittedName>
        <fullName evidence="2">Uncharacterized protein</fullName>
    </submittedName>
</protein>
<keyword evidence="3" id="KW-1185">Reference proteome</keyword>
<feature type="compositionally biased region" description="Gly residues" evidence="1">
    <location>
        <begin position="148"/>
        <end position="160"/>
    </location>
</feature>
<dbReference type="Proteomes" id="UP000266841">
    <property type="component" value="Unassembled WGS sequence"/>
</dbReference>
<evidence type="ECO:0000313" key="3">
    <source>
        <dbReference type="Proteomes" id="UP000266841"/>
    </source>
</evidence>
<sequence length="166" mass="16454">MLRNSDHATASVLQVDALEWVRLPVPPVRVEVNLPVDAAASVPAGGGVPPPAVPVPSRLQHHAPVDGVHRRAGGGADLVPRPGEDVLPAEPAHDAAPRGAVEGHGGEELVGAGHREGQRGTPPAAAAAAAAVEARHHGAVDAERDAGRGGPSPGRAGGSDGTPSST</sequence>
<evidence type="ECO:0000313" key="2">
    <source>
        <dbReference type="EMBL" id="EJK73913.1"/>
    </source>
</evidence>
<accession>K0T564</accession>
<dbReference type="AlphaFoldDB" id="K0T564"/>
<evidence type="ECO:0000256" key="1">
    <source>
        <dbReference type="SAM" id="MobiDB-lite"/>
    </source>
</evidence>
<name>K0T564_THAOC</name>
<feature type="region of interest" description="Disordered" evidence="1">
    <location>
        <begin position="67"/>
        <end position="166"/>
    </location>
</feature>
<gene>
    <name evidence="2" type="ORF">THAOC_04442</name>
</gene>
<comment type="caution">
    <text evidence="2">The sequence shown here is derived from an EMBL/GenBank/DDBJ whole genome shotgun (WGS) entry which is preliminary data.</text>
</comment>
<proteinExistence type="predicted"/>
<feature type="compositionally biased region" description="Basic and acidic residues" evidence="1">
    <location>
        <begin position="133"/>
        <end position="147"/>
    </location>
</feature>
<reference evidence="2 3" key="1">
    <citation type="journal article" date="2012" name="Genome Biol.">
        <title>Genome and low-iron response of an oceanic diatom adapted to chronic iron limitation.</title>
        <authorList>
            <person name="Lommer M."/>
            <person name="Specht M."/>
            <person name="Roy A.S."/>
            <person name="Kraemer L."/>
            <person name="Andreson R."/>
            <person name="Gutowska M.A."/>
            <person name="Wolf J."/>
            <person name="Bergner S.V."/>
            <person name="Schilhabel M.B."/>
            <person name="Klostermeier U.C."/>
            <person name="Beiko R.G."/>
            <person name="Rosenstiel P."/>
            <person name="Hippler M."/>
            <person name="Laroche J."/>
        </authorList>
    </citation>
    <scope>NUCLEOTIDE SEQUENCE [LARGE SCALE GENOMIC DNA]</scope>
    <source>
        <strain evidence="2 3">CCMP1005</strain>
    </source>
</reference>